<reference evidence="2" key="1">
    <citation type="submission" date="2022-11" db="UniProtKB">
        <authorList>
            <consortium name="WormBaseParasite"/>
        </authorList>
    </citation>
    <scope>IDENTIFICATION</scope>
</reference>
<name>A0A914HFA3_GLORO</name>
<sequence>MFALLDNFFWRQAKKDRRAIRLASFKLKTQKGRFRPRARTSAHFLPASIIEGANNSSLLRLRCQTGGRVFVPLANELKRLKSNSGGGGSAVARGPNYKMGKTREILQEILNPIEAAHKCPSIPLHRDRIYCLDNESFEHLCLIKKANVSDHRRLDLPIGDYLPENSGQPDPHQRT</sequence>
<dbReference type="WBParaSite" id="Gr19_v10_g16990.t1">
    <property type="protein sequence ID" value="Gr19_v10_g16990.t1"/>
    <property type="gene ID" value="Gr19_v10_g16990"/>
</dbReference>
<organism evidence="1 2">
    <name type="scientific">Globodera rostochiensis</name>
    <name type="common">Golden nematode worm</name>
    <name type="synonym">Heterodera rostochiensis</name>
    <dbReference type="NCBI Taxonomy" id="31243"/>
    <lineage>
        <taxon>Eukaryota</taxon>
        <taxon>Metazoa</taxon>
        <taxon>Ecdysozoa</taxon>
        <taxon>Nematoda</taxon>
        <taxon>Chromadorea</taxon>
        <taxon>Rhabditida</taxon>
        <taxon>Tylenchina</taxon>
        <taxon>Tylenchomorpha</taxon>
        <taxon>Tylenchoidea</taxon>
        <taxon>Heteroderidae</taxon>
        <taxon>Heteroderinae</taxon>
        <taxon>Globodera</taxon>
    </lineage>
</organism>
<accession>A0A914HFA3</accession>
<evidence type="ECO:0000313" key="1">
    <source>
        <dbReference type="Proteomes" id="UP000887572"/>
    </source>
</evidence>
<protein>
    <submittedName>
        <fullName evidence="2">Uncharacterized protein</fullName>
    </submittedName>
</protein>
<proteinExistence type="predicted"/>
<dbReference type="Proteomes" id="UP000887572">
    <property type="component" value="Unplaced"/>
</dbReference>
<keyword evidence="1" id="KW-1185">Reference proteome</keyword>
<evidence type="ECO:0000313" key="2">
    <source>
        <dbReference type="WBParaSite" id="Gr19_v10_g16990.t1"/>
    </source>
</evidence>
<dbReference type="AlphaFoldDB" id="A0A914HFA3"/>